<comment type="catalytic activity">
    <reaction evidence="1">
        <text>ATP + protein L-histidine = ADP + protein N-phospho-L-histidine.</text>
        <dbReference type="EC" id="2.7.13.3"/>
    </reaction>
</comment>
<dbReference type="PANTHER" id="PTHR45339:SF3">
    <property type="entry name" value="HISTIDINE KINASE"/>
    <property type="match status" value="1"/>
</dbReference>
<evidence type="ECO:0000256" key="4">
    <source>
        <dbReference type="ARBA" id="ARBA00022475"/>
    </source>
</evidence>
<dbReference type="InterPro" id="IPR035965">
    <property type="entry name" value="PAS-like_dom_sf"/>
</dbReference>
<evidence type="ECO:0000256" key="5">
    <source>
        <dbReference type="ARBA" id="ARBA00022553"/>
    </source>
</evidence>
<evidence type="ECO:0000256" key="3">
    <source>
        <dbReference type="ARBA" id="ARBA00012438"/>
    </source>
</evidence>
<dbReference type="SMART" id="SM00091">
    <property type="entry name" value="PAS"/>
    <property type="match status" value="1"/>
</dbReference>
<feature type="transmembrane region" description="Helical" evidence="10">
    <location>
        <begin position="122"/>
        <end position="144"/>
    </location>
</feature>
<dbReference type="EC" id="2.7.13.3" evidence="3"/>
<dbReference type="SUPFAM" id="SSF47384">
    <property type="entry name" value="Homodimeric domain of signal transducing histidine kinase"/>
    <property type="match status" value="1"/>
</dbReference>
<dbReference type="Pfam" id="PF00072">
    <property type="entry name" value="Response_reg"/>
    <property type="match status" value="1"/>
</dbReference>
<dbReference type="PROSITE" id="PS50109">
    <property type="entry name" value="HIS_KIN"/>
    <property type="match status" value="1"/>
</dbReference>
<dbReference type="SMART" id="SM00387">
    <property type="entry name" value="HATPase_c"/>
    <property type="match status" value="1"/>
</dbReference>
<dbReference type="InterPro" id="IPR000014">
    <property type="entry name" value="PAS"/>
</dbReference>
<evidence type="ECO:0000259" key="12">
    <source>
        <dbReference type="PROSITE" id="PS50110"/>
    </source>
</evidence>
<dbReference type="InterPro" id="IPR036890">
    <property type="entry name" value="HATPase_C_sf"/>
</dbReference>
<keyword evidence="8 10" id="KW-0472">Membrane</keyword>
<dbReference type="NCBIfam" id="TIGR00229">
    <property type="entry name" value="sensory_box"/>
    <property type="match status" value="1"/>
</dbReference>
<evidence type="ECO:0000313" key="14">
    <source>
        <dbReference type="Proteomes" id="UP001302274"/>
    </source>
</evidence>
<dbReference type="RefSeq" id="WP_323578595.1">
    <property type="nucleotide sequence ID" value="NZ_JAYGJQ010000003.1"/>
</dbReference>
<dbReference type="InterPro" id="IPR004358">
    <property type="entry name" value="Sig_transdc_His_kin-like_C"/>
</dbReference>
<dbReference type="CDD" id="cd16922">
    <property type="entry name" value="HATPase_EvgS-ArcB-TorS-like"/>
    <property type="match status" value="1"/>
</dbReference>
<feature type="modified residue" description="4-aspartylphosphate" evidence="9">
    <location>
        <position position="1026"/>
    </location>
</feature>
<dbReference type="PROSITE" id="PS50110">
    <property type="entry name" value="RESPONSE_REGULATORY"/>
    <property type="match status" value="1"/>
</dbReference>
<keyword evidence="5 9" id="KW-0597">Phosphoprotein</keyword>
<feature type="domain" description="Response regulatory" evidence="12">
    <location>
        <begin position="977"/>
        <end position="1091"/>
    </location>
</feature>
<accession>A0ABU5VYY2</accession>
<dbReference type="SMART" id="SM00388">
    <property type="entry name" value="HisKA"/>
    <property type="match status" value="1"/>
</dbReference>
<dbReference type="Pfam" id="PF02518">
    <property type="entry name" value="HATPase_c"/>
    <property type="match status" value="1"/>
</dbReference>
<dbReference type="Gene3D" id="3.40.50.2300">
    <property type="match status" value="1"/>
</dbReference>
<dbReference type="Pfam" id="PF13188">
    <property type="entry name" value="PAS_8"/>
    <property type="match status" value="1"/>
</dbReference>
<dbReference type="Pfam" id="PF00512">
    <property type="entry name" value="HisKA"/>
    <property type="match status" value="1"/>
</dbReference>
<dbReference type="InterPro" id="IPR007895">
    <property type="entry name" value="MASE1"/>
</dbReference>
<dbReference type="InterPro" id="IPR003594">
    <property type="entry name" value="HATPase_dom"/>
</dbReference>
<feature type="transmembrane region" description="Helical" evidence="10">
    <location>
        <begin position="259"/>
        <end position="276"/>
    </location>
</feature>
<feature type="transmembrane region" description="Helical" evidence="10">
    <location>
        <begin position="546"/>
        <end position="566"/>
    </location>
</feature>
<sequence length="1091" mass="123974">MNSKPNLAEITKFLIISIIVGVVSFYVAEFSLLITAVPGQVSAFYIPAGLSIAILIVFGVRFLPIIFLAKFILGISHDRSLYQNFISCTASGVEAYIGYYLYNSFRYLIDEFFEYQSHLTLVVLVGLLSPIFSALLGVTNLYYLGIIPDTSYFTNFITWYTGDFLSILIILPAFIASQREKHRIFDFFAPVIAIGFTLLFKIETMAPYLFLLFLTLLVPAIFGSVMGIYYSLIAVALTLNWFLVGHAGPFSLGSFQENMISMQFFLLAAAITALCLEGFKKTNLFKSALPPLLSFWLLTGIVYYHYHTQKDLTNEKIITNVIQDFETRLVEKMSFYENSIRGASGFVAGSMTVQKDEWSEYVRSISVVDKLSGIDGVGIIYPKLDKSPSHVYVFPEDLNFNSNFENIVNHPEMFSLLQQAINRDKPLLSPAIKINLDGKAEKLVSFLIHPVKKNDRFVAWIIAPIEMDLFFKSVAEVRYPAIDIDIYDGDSNIDQKKVYSKIVDERLRQGPSPYSRITNVLLADHSFTIDWNETLRYVTSHSSQNALLILVGSCFSLIFTGFFLNLKLISVKANKIADSKTFELRESEEKFKSLFENSSDAVILFNANEIIDCNPESLELFGKRSKKDLLNTPLYDFFSIRDLGSVESSNLFESKVREVKYKKMVKFECFCLRSGLPFFAEMHLHYIEVNDKFIYQAVVRDISERKKIEQNLTKSKELAEDAARAKSNFLSTMSHEIRTPLNGVIGMINIILDENPKSEIREDLETIKYSADNLLHIVNEVLDYNKIESGKIVLEKKVFNLKNLCENILKIHRPKAIEKNLKLTLEFDPKIPAEVIGDEYRNTQILNNLLSNSLKFTESGEVALFVRLKQKKEDSCVIEFKVSDTGIGIDKNKQREIFKDFTQAESDHTRKYGGTGLGLAITKRLVEIQNGRIDVTSNNNQGTSFVFTIHFNLRPEISMSVTSNSSQKEQVGFEGQRILLVEDNQVNIIVTKKFLEKWGLKVDVAINGLEAVNHVRAIRYDLILMDLHMPLMDGFEATKKIREFNKDTPIIGLSADVMTESVSSLQSIGMNDFVTKPFRPNDFFIKLKTFI</sequence>
<protein>
    <recommendedName>
        <fullName evidence="3">histidine kinase</fullName>
        <ecNumber evidence="3">2.7.13.3</ecNumber>
    </recommendedName>
</protein>
<feature type="transmembrane region" description="Helical" evidence="10">
    <location>
        <begin position="81"/>
        <end position="102"/>
    </location>
</feature>
<evidence type="ECO:0000256" key="2">
    <source>
        <dbReference type="ARBA" id="ARBA00004651"/>
    </source>
</evidence>
<dbReference type="Proteomes" id="UP001302274">
    <property type="component" value="Unassembled WGS sequence"/>
</dbReference>
<dbReference type="InterPro" id="IPR011006">
    <property type="entry name" value="CheY-like_superfamily"/>
</dbReference>
<dbReference type="Pfam" id="PF05231">
    <property type="entry name" value="MASE1"/>
    <property type="match status" value="1"/>
</dbReference>
<feature type="transmembrane region" description="Helical" evidence="10">
    <location>
        <begin position="209"/>
        <end position="239"/>
    </location>
</feature>
<comment type="subcellular location">
    <subcellularLocation>
        <location evidence="2">Cell membrane</location>
        <topology evidence="2">Multi-pass membrane protein</topology>
    </subcellularLocation>
</comment>
<keyword evidence="7 10" id="KW-1133">Transmembrane helix</keyword>
<dbReference type="InterPro" id="IPR036097">
    <property type="entry name" value="HisK_dim/P_sf"/>
</dbReference>
<reference evidence="13 14" key="1">
    <citation type="submission" date="2023-11" db="EMBL/GenBank/DDBJ databases">
        <title>A Novel Polar Bacteriovorax (B. antarcticus) Isolated from the Biocrust in Antarctica.</title>
        <authorList>
            <person name="Mun W."/>
            <person name="Choi S.Y."/>
            <person name="Mitchell R.J."/>
        </authorList>
    </citation>
    <scope>NUCLEOTIDE SEQUENCE [LARGE SCALE GENOMIC DNA]</scope>
    <source>
        <strain evidence="13 14">PP10</strain>
    </source>
</reference>
<dbReference type="CDD" id="cd17546">
    <property type="entry name" value="REC_hyHK_CKI1_RcsC-like"/>
    <property type="match status" value="1"/>
</dbReference>
<evidence type="ECO:0000259" key="11">
    <source>
        <dbReference type="PROSITE" id="PS50109"/>
    </source>
</evidence>
<dbReference type="InterPro" id="IPR001789">
    <property type="entry name" value="Sig_transdc_resp-reg_receiver"/>
</dbReference>
<dbReference type="EMBL" id="JAYGJQ010000003">
    <property type="protein sequence ID" value="MEA9358267.1"/>
    <property type="molecule type" value="Genomic_DNA"/>
</dbReference>
<keyword evidence="6 10" id="KW-0812">Transmembrane</keyword>
<feature type="domain" description="Histidine kinase" evidence="11">
    <location>
        <begin position="732"/>
        <end position="953"/>
    </location>
</feature>
<evidence type="ECO:0000256" key="6">
    <source>
        <dbReference type="ARBA" id="ARBA00022692"/>
    </source>
</evidence>
<dbReference type="SUPFAM" id="SSF52172">
    <property type="entry name" value="CheY-like"/>
    <property type="match status" value="1"/>
</dbReference>
<dbReference type="Gene3D" id="3.30.450.20">
    <property type="entry name" value="PAS domain"/>
    <property type="match status" value="1"/>
</dbReference>
<dbReference type="PRINTS" id="PR00344">
    <property type="entry name" value="BCTRLSENSOR"/>
</dbReference>
<evidence type="ECO:0000256" key="1">
    <source>
        <dbReference type="ARBA" id="ARBA00000085"/>
    </source>
</evidence>
<dbReference type="SUPFAM" id="SSF55874">
    <property type="entry name" value="ATPase domain of HSP90 chaperone/DNA topoisomerase II/histidine kinase"/>
    <property type="match status" value="1"/>
</dbReference>
<dbReference type="PANTHER" id="PTHR45339">
    <property type="entry name" value="HYBRID SIGNAL TRANSDUCTION HISTIDINE KINASE J"/>
    <property type="match status" value="1"/>
</dbReference>
<organism evidence="13 14">
    <name type="scientific">Bacteriovorax antarcticus</name>
    <dbReference type="NCBI Taxonomy" id="3088717"/>
    <lineage>
        <taxon>Bacteria</taxon>
        <taxon>Pseudomonadati</taxon>
        <taxon>Bdellovibrionota</taxon>
        <taxon>Bacteriovoracia</taxon>
        <taxon>Bacteriovoracales</taxon>
        <taxon>Bacteriovoracaceae</taxon>
        <taxon>Bacteriovorax</taxon>
    </lineage>
</organism>
<feature type="transmembrane region" description="Helical" evidence="10">
    <location>
        <begin position="12"/>
        <end position="37"/>
    </location>
</feature>
<evidence type="ECO:0000256" key="10">
    <source>
        <dbReference type="SAM" id="Phobius"/>
    </source>
</evidence>
<feature type="transmembrane region" description="Helical" evidence="10">
    <location>
        <begin position="156"/>
        <end position="177"/>
    </location>
</feature>
<evidence type="ECO:0000256" key="7">
    <source>
        <dbReference type="ARBA" id="ARBA00022989"/>
    </source>
</evidence>
<evidence type="ECO:0000256" key="9">
    <source>
        <dbReference type="PROSITE-ProRule" id="PRU00169"/>
    </source>
</evidence>
<proteinExistence type="predicted"/>
<name>A0ABU5VYY2_9BACT</name>
<dbReference type="SUPFAM" id="SSF55785">
    <property type="entry name" value="PYP-like sensor domain (PAS domain)"/>
    <property type="match status" value="1"/>
</dbReference>
<evidence type="ECO:0000256" key="8">
    <source>
        <dbReference type="ARBA" id="ARBA00023136"/>
    </source>
</evidence>
<evidence type="ECO:0000313" key="13">
    <source>
        <dbReference type="EMBL" id="MEA9358267.1"/>
    </source>
</evidence>
<dbReference type="SMART" id="SM00448">
    <property type="entry name" value="REC"/>
    <property type="match status" value="1"/>
</dbReference>
<keyword evidence="4" id="KW-1003">Cell membrane</keyword>
<dbReference type="Gene3D" id="1.10.287.130">
    <property type="match status" value="1"/>
</dbReference>
<gene>
    <name evidence="13" type="ORF">SHI21_18675</name>
</gene>
<dbReference type="InterPro" id="IPR003661">
    <property type="entry name" value="HisK_dim/P_dom"/>
</dbReference>
<dbReference type="Gene3D" id="3.30.565.10">
    <property type="entry name" value="Histidine kinase-like ATPase, C-terminal domain"/>
    <property type="match status" value="1"/>
</dbReference>
<keyword evidence="14" id="KW-1185">Reference proteome</keyword>
<feature type="transmembrane region" description="Helical" evidence="10">
    <location>
        <begin position="43"/>
        <end position="69"/>
    </location>
</feature>
<dbReference type="CDD" id="cd00130">
    <property type="entry name" value="PAS"/>
    <property type="match status" value="1"/>
</dbReference>
<dbReference type="InterPro" id="IPR005467">
    <property type="entry name" value="His_kinase_dom"/>
</dbReference>
<dbReference type="CDD" id="cd00082">
    <property type="entry name" value="HisKA"/>
    <property type="match status" value="1"/>
</dbReference>
<comment type="caution">
    <text evidence="13">The sequence shown here is derived from an EMBL/GenBank/DDBJ whole genome shotgun (WGS) entry which is preliminary data.</text>
</comment>